<protein>
    <submittedName>
        <fullName evidence="1">Uncharacterized protein</fullName>
    </submittedName>
</protein>
<organism evidence="1 2">
    <name type="scientific">Thanatephorus cucumeris (strain AG1-IA)</name>
    <name type="common">Rice sheath blight fungus</name>
    <name type="synonym">Rhizoctonia solani</name>
    <dbReference type="NCBI Taxonomy" id="983506"/>
    <lineage>
        <taxon>Eukaryota</taxon>
        <taxon>Fungi</taxon>
        <taxon>Dikarya</taxon>
        <taxon>Basidiomycota</taxon>
        <taxon>Agaricomycotina</taxon>
        <taxon>Agaricomycetes</taxon>
        <taxon>Cantharellales</taxon>
        <taxon>Ceratobasidiaceae</taxon>
        <taxon>Rhizoctonia</taxon>
        <taxon>Rhizoctonia solani AG-1</taxon>
    </lineage>
</organism>
<dbReference type="EMBL" id="AFRT01005544">
    <property type="protein sequence ID" value="ELU35712.1"/>
    <property type="molecule type" value="Genomic_DNA"/>
</dbReference>
<reference evidence="1 2" key="1">
    <citation type="journal article" date="2013" name="Nat. Commun.">
        <title>The evolution and pathogenic mechanisms of the rice sheath blight pathogen.</title>
        <authorList>
            <person name="Zheng A."/>
            <person name="Lin R."/>
            <person name="Xu L."/>
            <person name="Qin P."/>
            <person name="Tang C."/>
            <person name="Ai P."/>
            <person name="Zhang D."/>
            <person name="Liu Y."/>
            <person name="Sun Z."/>
            <person name="Feng H."/>
            <person name="Wang Y."/>
            <person name="Chen Y."/>
            <person name="Liang X."/>
            <person name="Fu R."/>
            <person name="Li Q."/>
            <person name="Zhang J."/>
            <person name="Yu X."/>
            <person name="Xie Z."/>
            <person name="Ding L."/>
            <person name="Guan P."/>
            <person name="Tang J."/>
            <person name="Liang Y."/>
            <person name="Wang S."/>
            <person name="Deng Q."/>
            <person name="Li S."/>
            <person name="Zhu J."/>
            <person name="Wang L."/>
            <person name="Liu H."/>
            <person name="Li P."/>
        </authorList>
    </citation>
    <scope>NUCLEOTIDE SEQUENCE [LARGE SCALE GENOMIC DNA]</scope>
    <source>
        <strain evidence="2">AG-1 IA</strain>
    </source>
</reference>
<evidence type="ECO:0000313" key="2">
    <source>
        <dbReference type="Proteomes" id="UP000011668"/>
    </source>
</evidence>
<sequence length="66" mass="7649">MPAVTFTMQYCSVEIGTNMNAVRKLRHQPVAFVSVENLHPCIVKLVVIVPRYIDRSYSYIRHSQQL</sequence>
<dbReference type="Proteomes" id="UP000011668">
    <property type="component" value="Unassembled WGS sequence"/>
</dbReference>
<name>L8WG70_THACA</name>
<comment type="caution">
    <text evidence="1">The sequence shown here is derived from an EMBL/GenBank/DDBJ whole genome shotgun (WGS) entry which is preliminary data.</text>
</comment>
<gene>
    <name evidence="1" type="ORF">AG1IA_10258</name>
</gene>
<keyword evidence="2" id="KW-1185">Reference proteome</keyword>
<accession>L8WG70</accession>
<dbReference type="AlphaFoldDB" id="L8WG70"/>
<proteinExistence type="predicted"/>
<dbReference type="HOGENOM" id="CLU_2832930_0_0_1"/>
<evidence type="ECO:0000313" key="1">
    <source>
        <dbReference type="EMBL" id="ELU35712.1"/>
    </source>
</evidence>